<dbReference type="Proteomes" id="UP001143910">
    <property type="component" value="Unassembled WGS sequence"/>
</dbReference>
<proteinExistence type="predicted"/>
<gene>
    <name evidence="1" type="ORF">NQ176_g6069</name>
</gene>
<sequence>MGYNEDGISTAPSAPVAEKKQGGGYDPDAIAPVQSNASVYEDMTVQLETESSHVGEYGTKRDLKSRHVSMIAIAGTIGTGLFLGSGAALVNGGPVGFFMGYTIVGCLVGMMMYCLGEMTVYAPNIGGFIEMGNKYVSPEAGFTMGINYILQTGLAIPTEIAAAAVMISYWDHDSTHLSAYMAVFLVATIIINLVGVKYFGEIEFVFALIKVLMLVGLIIFGLVANVGGIDGVYTGGKYWRMEPFNDTYKNLTPASLARFLGFWKVLTQAAFAFGGIEGVSVLAGEAYNPRKTMKTAVKTVFYRIVGLYVLTVLFISLNISQHSPKLLAAVSKGGATAASSPFVVICQQTGVKVLPSVINAVVMTSALSSCNENTFAVSRTLLALSRQNSMPKMFLRTSRLGTPYWGVFVSFCFGLLCFLSVSSGSAQVFLWLSNLSALSSIIAWISICVCYIRFHKSLEVQGINRDDLDLKSWFQPYMAWICIFMFSVILFFNGFEAFIHTFSVSGFFASYVTLPVVVLSFFGFRFYSWRVGRPVGFTDLKSVNLSNGPVQALRGTKYDLGS</sequence>
<accession>A0ACC1N5P4</accession>
<protein>
    <submittedName>
        <fullName evidence="1">Uncharacterized protein</fullName>
    </submittedName>
</protein>
<comment type="caution">
    <text evidence="1">The sequence shown here is derived from an EMBL/GenBank/DDBJ whole genome shotgun (WGS) entry which is preliminary data.</text>
</comment>
<reference evidence="1" key="1">
    <citation type="submission" date="2022-08" db="EMBL/GenBank/DDBJ databases">
        <title>Genome Sequence of Lecanicillium fungicola.</title>
        <authorList>
            <person name="Buettner E."/>
        </authorList>
    </citation>
    <scope>NUCLEOTIDE SEQUENCE</scope>
    <source>
        <strain evidence="1">Babe33</strain>
    </source>
</reference>
<name>A0ACC1N5P4_9HYPO</name>
<dbReference type="EMBL" id="JANJQO010000832">
    <property type="protein sequence ID" value="KAJ2974410.1"/>
    <property type="molecule type" value="Genomic_DNA"/>
</dbReference>
<keyword evidence="2" id="KW-1185">Reference proteome</keyword>
<evidence type="ECO:0000313" key="1">
    <source>
        <dbReference type="EMBL" id="KAJ2974410.1"/>
    </source>
</evidence>
<evidence type="ECO:0000313" key="2">
    <source>
        <dbReference type="Proteomes" id="UP001143910"/>
    </source>
</evidence>
<organism evidence="1 2">
    <name type="scientific">Zarea fungicola</name>
    <dbReference type="NCBI Taxonomy" id="93591"/>
    <lineage>
        <taxon>Eukaryota</taxon>
        <taxon>Fungi</taxon>
        <taxon>Dikarya</taxon>
        <taxon>Ascomycota</taxon>
        <taxon>Pezizomycotina</taxon>
        <taxon>Sordariomycetes</taxon>
        <taxon>Hypocreomycetidae</taxon>
        <taxon>Hypocreales</taxon>
        <taxon>Cordycipitaceae</taxon>
        <taxon>Zarea</taxon>
    </lineage>
</organism>